<dbReference type="EMBL" id="JAQQWM010000002">
    <property type="protein sequence ID" value="KAK8077114.1"/>
    <property type="molecule type" value="Genomic_DNA"/>
</dbReference>
<proteinExistence type="predicted"/>
<sequence length="382" mass="43624">MDTEFVHTGGKRRGSVLLQVGLGYAPDLCLPTHPLSSRPTIKEFVQRNQVRGSTVNITLSAENQQLVRSFNNGKIPFRKTSEFWEEQDCGIGELDDRMSMLVRLYKEDASSRGRDLVLVTFAHGAEWRYLTIYFPTIAQYFTSWLDVRQLAKADTFRSNTPPLKTCLTSYGYHWMDITCGSSIVSGEDYEGDERNTNADNAGNDACMTLALLECLQDPEFRQRLINRQTIEAIVHLSEKPPWRELFVATFEPTDQPQLPGCLSNGYQAARYFWEYEPISIGLKYKARCGDTQLGKQAERGWVAFRSKQHLARFVGKHHNALVGGQTLKVTRVDRDGQEFKAEEELRQRQMQQTQQERKLRRDVNKAKSADCDAMSINNLFGS</sequence>
<comment type="caution">
    <text evidence="1">The sequence shown here is derived from an EMBL/GenBank/DDBJ whole genome shotgun (WGS) entry which is preliminary data.</text>
</comment>
<reference evidence="1 2" key="1">
    <citation type="submission" date="2023-01" db="EMBL/GenBank/DDBJ databases">
        <title>Analysis of 21 Apiospora genomes using comparative genomics revels a genus with tremendous synthesis potential of carbohydrate active enzymes and secondary metabolites.</title>
        <authorList>
            <person name="Sorensen T."/>
        </authorList>
    </citation>
    <scope>NUCLEOTIDE SEQUENCE [LARGE SCALE GENOMIC DNA]</scope>
    <source>
        <strain evidence="1 2">CBS 83171</strain>
    </source>
</reference>
<evidence type="ECO:0000313" key="2">
    <source>
        <dbReference type="Proteomes" id="UP001446871"/>
    </source>
</evidence>
<dbReference type="Proteomes" id="UP001446871">
    <property type="component" value="Unassembled WGS sequence"/>
</dbReference>
<protein>
    <submittedName>
        <fullName evidence="1">Uncharacterized protein</fullName>
    </submittedName>
</protein>
<name>A0ABR1W0V3_9PEZI</name>
<accession>A0ABR1W0V3</accession>
<gene>
    <name evidence="1" type="ORF">PG996_003284</name>
</gene>
<keyword evidence="2" id="KW-1185">Reference proteome</keyword>
<organism evidence="1 2">
    <name type="scientific">Apiospora saccharicola</name>
    <dbReference type="NCBI Taxonomy" id="335842"/>
    <lineage>
        <taxon>Eukaryota</taxon>
        <taxon>Fungi</taxon>
        <taxon>Dikarya</taxon>
        <taxon>Ascomycota</taxon>
        <taxon>Pezizomycotina</taxon>
        <taxon>Sordariomycetes</taxon>
        <taxon>Xylariomycetidae</taxon>
        <taxon>Amphisphaeriales</taxon>
        <taxon>Apiosporaceae</taxon>
        <taxon>Apiospora</taxon>
    </lineage>
</organism>
<evidence type="ECO:0000313" key="1">
    <source>
        <dbReference type="EMBL" id="KAK8077114.1"/>
    </source>
</evidence>